<evidence type="ECO:0000313" key="10">
    <source>
        <dbReference type="Proteomes" id="UP000193200"/>
    </source>
</evidence>
<dbReference type="PANTHER" id="PTHR43065">
    <property type="entry name" value="SENSOR HISTIDINE KINASE"/>
    <property type="match status" value="1"/>
</dbReference>
<dbReference type="PROSITE" id="PS50110">
    <property type="entry name" value="RESPONSE_REGULATORY"/>
    <property type="match status" value="1"/>
</dbReference>
<dbReference type="InterPro" id="IPR011006">
    <property type="entry name" value="CheY-like_superfamily"/>
</dbReference>
<dbReference type="InterPro" id="IPR001789">
    <property type="entry name" value="Sig_transdc_resp-reg_receiver"/>
</dbReference>
<dbReference type="InterPro" id="IPR000014">
    <property type="entry name" value="PAS"/>
</dbReference>
<dbReference type="Gene3D" id="1.10.287.130">
    <property type="match status" value="1"/>
</dbReference>
<dbReference type="EMBL" id="FWFR01000001">
    <property type="protein sequence ID" value="SLN35366.1"/>
    <property type="molecule type" value="Genomic_DNA"/>
</dbReference>
<dbReference type="PROSITE" id="PS50112">
    <property type="entry name" value="PAS"/>
    <property type="match status" value="2"/>
</dbReference>
<dbReference type="FunCoup" id="A0A1Y5SDD6">
    <property type="interactions" value="241"/>
</dbReference>
<dbReference type="GO" id="GO:0000155">
    <property type="term" value="F:phosphorelay sensor kinase activity"/>
    <property type="evidence" value="ECO:0007669"/>
    <property type="project" value="InterPro"/>
</dbReference>
<dbReference type="SUPFAM" id="SSF55785">
    <property type="entry name" value="PYP-like sensor domain (PAS domain)"/>
    <property type="match status" value="2"/>
</dbReference>
<dbReference type="AlphaFoldDB" id="A0A1Y5SDD6"/>
<dbReference type="InterPro" id="IPR003594">
    <property type="entry name" value="HATPase_dom"/>
</dbReference>
<dbReference type="InterPro" id="IPR005467">
    <property type="entry name" value="His_kinase_dom"/>
</dbReference>
<dbReference type="SUPFAM" id="SSF52172">
    <property type="entry name" value="CheY-like"/>
    <property type="match status" value="1"/>
</dbReference>
<dbReference type="SMART" id="SM00388">
    <property type="entry name" value="HisKA"/>
    <property type="match status" value="1"/>
</dbReference>
<dbReference type="EC" id="2.7.13.3" evidence="2"/>
<keyword evidence="10" id="KW-1185">Reference proteome</keyword>
<dbReference type="PANTHER" id="PTHR43065:SF49">
    <property type="entry name" value="HISTIDINE KINASE"/>
    <property type="match status" value="1"/>
</dbReference>
<dbReference type="Pfam" id="PF08448">
    <property type="entry name" value="PAS_4"/>
    <property type="match status" value="2"/>
</dbReference>
<evidence type="ECO:0000256" key="1">
    <source>
        <dbReference type="ARBA" id="ARBA00000085"/>
    </source>
</evidence>
<dbReference type="Pfam" id="PF12860">
    <property type="entry name" value="PAS_7"/>
    <property type="match status" value="1"/>
</dbReference>
<evidence type="ECO:0000313" key="9">
    <source>
        <dbReference type="EMBL" id="SLN35366.1"/>
    </source>
</evidence>
<name>A0A1Y5SDD6_9PROT</name>
<comment type="catalytic activity">
    <reaction evidence="1">
        <text>ATP + protein L-histidine = ADP + protein N-phospho-L-histidine.</text>
        <dbReference type="EC" id="2.7.13.3"/>
    </reaction>
</comment>
<dbReference type="InterPro" id="IPR003661">
    <property type="entry name" value="HisK_dim/P_dom"/>
</dbReference>
<dbReference type="InterPro" id="IPR013656">
    <property type="entry name" value="PAS_4"/>
</dbReference>
<dbReference type="Gene3D" id="3.40.50.2300">
    <property type="match status" value="1"/>
</dbReference>
<dbReference type="NCBIfam" id="TIGR00229">
    <property type="entry name" value="sensory_box"/>
    <property type="match status" value="2"/>
</dbReference>
<feature type="domain" description="PAC" evidence="8">
    <location>
        <begin position="330"/>
        <end position="383"/>
    </location>
</feature>
<dbReference type="Proteomes" id="UP000193200">
    <property type="component" value="Unassembled WGS sequence"/>
</dbReference>
<reference evidence="9 10" key="1">
    <citation type="submission" date="2017-03" db="EMBL/GenBank/DDBJ databases">
        <authorList>
            <person name="Afonso C.L."/>
            <person name="Miller P.J."/>
            <person name="Scott M.A."/>
            <person name="Spackman E."/>
            <person name="Goraichik I."/>
            <person name="Dimitrov K.M."/>
            <person name="Suarez D.L."/>
            <person name="Swayne D.E."/>
        </authorList>
    </citation>
    <scope>NUCLEOTIDE SEQUENCE [LARGE SCALE GENOMIC DNA]</scope>
    <source>
        <strain evidence="9 10">CECT 7691</strain>
    </source>
</reference>
<organism evidence="9 10">
    <name type="scientific">Oceanibacterium hippocampi</name>
    <dbReference type="NCBI Taxonomy" id="745714"/>
    <lineage>
        <taxon>Bacteria</taxon>
        <taxon>Pseudomonadati</taxon>
        <taxon>Pseudomonadota</taxon>
        <taxon>Alphaproteobacteria</taxon>
        <taxon>Sneathiellales</taxon>
        <taxon>Sneathiellaceae</taxon>
        <taxon>Oceanibacterium</taxon>
    </lineage>
</organism>
<gene>
    <name evidence="9" type="ORF">OCH7691_01407</name>
</gene>
<dbReference type="InterPro" id="IPR035965">
    <property type="entry name" value="PAS-like_dom_sf"/>
</dbReference>
<dbReference type="SMART" id="SM00091">
    <property type="entry name" value="PAS"/>
    <property type="match status" value="3"/>
</dbReference>
<feature type="modified residue" description="4-aspartylphosphate" evidence="4">
    <location>
        <position position="687"/>
    </location>
</feature>
<dbReference type="InterPro" id="IPR004358">
    <property type="entry name" value="Sig_transdc_His_kin-like_C"/>
</dbReference>
<dbReference type="Gene3D" id="3.30.450.20">
    <property type="entry name" value="PAS domain"/>
    <property type="match status" value="3"/>
</dbReference>
<dbReference type="CDD" id="cd00130">
    <property type="entry name" value="PAS"/>
    <property type="match status" value="2"/>
</dbReference>
<dbReference type="InterPro" id="IPR036890">
    <property type="entry name" value="HATPase_C_sf"/>
</dbReference>
<dbReference type="SUPFAM" id="SSF55874">
    <property type="entry name" value="ATPase domain of HSP90 chaperone/DNA topoisomerase II/histidine kinase"/>
    <property type="match status" value="1"/>
</dbReference>
<proteinExistence type="predicted"/>
<feature type="domain" description="Histidine kinase" evidence="5">
    <location>
        <begin position="396"/>
        <end position="616"/>
    </location>
</feature>
<keyword evidence="3 4" id="KW-0597">Phosphoprotein</keyword>
<evidence type="ECO:0000256" key="2">
    <source>
        <dbReference type="ARBA" id="ARBA00012438"/>
    </source>
</evidence>
<dbReference type="Gene3D" id="3.30.565.10">
    <property type="entry name" value="Histidine kinase-like ATPase, C-terminal domain"/>
    <property type="match status" value="1"/>
</dbReference>
<evidence type="ECO:0000259" key="7">
    <source>
        <dbReference type="PROSITE" id="PS50112"/>
    </source>
</evidence>
<dbReference type="SMART" id="SM00387">
    <property type="entry name" value="HATPase_c"/>
    <property type="match status" value="1"/>
</dbReference>
<accession>A0A1Y5SDD6</accession>
<feature type="domain" description="PAC" evidence="8">
    <location>
        <begin position="203"/>
        <end position="258"/>
    </location>
</feature>
<dbReference type="CDD" id="cd00082">
    <property type="entry name" value="HisKA"/>
    <property type="match status" value="1"/>
</dbReference>
<evidence type="ECO:0000259" key="8">
    <source>
        <dbReference type="PROSITE" id="PS50113"/>
    </source>
</evidence>
<evidence type="ECO:0000256" key="4">
    <source>
        <dbReference type="PROSITE-ProRule" id="PRU00169"/>
    </source>
</evidence>
<evidence type="ECO:0000259" key="6">
    <source>
        <dbReference type="PROSITE" id="PS50110"/>
    </source>
</evidence>
<feature type="domain" description="Response regulatory" evidence="6">
    <location>
        <begin position="637"/>
        <end position="756"/>
    </location>
</feature>
<dbReference type="PROSITE" id="PS50113">
    <property type="entry name" value="PAC"/>
    <property type="match status" value="2"/>
</dbReference>
<dbReference type="InParanoid" id="A0A1Y5SDD6"/>
<feature type="domain" description="PAS" evidence="7">
    <location>
        <begin position="259"/>
        <end position="329"/>
    </location>
</feature>
<dbReference type="InterPro" id="IPR000700">
    <property type="entry name" value="PAS-assoc_C"/>
</dbReference>
<dbReference type="InterPro" id="IPR036097">
    <property type="entry name" value="HisK_dim/P_sf"/>
</dbReference>
<dbReference type="PROSITE" id="PS50109">
    <property type="entry name" value="HIS_KIN"/>
    <property type="match status" value="1"/>
</dbReference>
<dbReference type="Pfam" id="PF00512">
    <property type="entry name" value="HisKA"/>
    <property type="match status" value="1"/>
</dbReference>
<dbReference type="SUPFAM" id="SSF47384">
    <property type="entry name" value="Homodimeric domain of signal transducing histidine kinase"/>
    <property type="match status" value="1"/>
</dbReference>
<protein>
    <recommendedName>
        <fullName evidence="2">histidine kinase</fullName>
        <ecNumber evidence="2">2.7.13.3</ecNumber>
    </recommendedName>
</protein>
<dbReference type="SMART" id="SM00448">
    <property type="entry name" value="REC"/>
    <property type="match status" value="1"/>
</dbReference>
<sequence length="765" mass="82675">MGPRYRTISLPDVLDSLDQGIGVFDPDLRLAAWNDRLIALMELPDGLAEVGRPIGDLIRFGAERGDYGAGEPEALLAFQLGAIRRGDTFRHERLLPDGTRLEVVRKPLPGGGACVTCTDITAVRAREHELEERSGQFEFVLDQAPSGICLKDLEGRYLYVNRAFADLYGYAAQRLLGRTAQDLFPAPVAEIHTRLESKVVESGEAQEQIVDAVFADGIVRPILAHKFPIYGEGGRIVGVGTIFTDISGTKRADERIRARDAWLGAILDNAPIEIILKDKEGRIQAVSRNVAEEIGRPPDALIGLRTRDYLPPEIATIYEEADRRVIETGEPYQQEVEESADGKVRTFLNAKFPLRDENGEIIGVCSIVSDVTDQKEAEERFRQAQKMEAVGQLTGGVAHDFNNLLAVIQGNAELISERSSDLADAARPILRAAERGAELTQRLLAFSRRQPLRPRPVDLRSLVAGVEEMLVRTLGETIEIESRATGGLWMALADPGQIENAIINLAINARDAMPNGGRLCIASENRRIGADEVGPDGLPAPGDYVMLSVIDDGLGMSADVASHVFEPFFTTKEVGKGSGLGLSMVYGFAQQSGGHVEIESAPGKGTTVRLLLPRFGAAAIHRVDGLYEDIPLGSGENILLIESDSDLRAFTRRMLEGLGYRVFAVGEAEAATEALEAGTPVDLILADAIPGGGGAGTDIAAAARMARPGLPVLYMSGPGPADAVAPARHAERESFPHRIDKPFRRPALARALRRVLDGEADALLR</sequence>
<dbReference type="PRINTS" id="PR00344">
    <property type="entry name" value="BCTRLSENSOR"/>
</dbReference>
<dbReference type="RefSeq" id="WP_176244951.1">
    <property type="nucleotide sequence ID" value="NZ_FWFR01000001.1"/>
</dbReference>
<dbReference type="Pfam" id="PF02518">
    <property type="entry name" value="HATPase_c"/>
    <property type="match status" value="1"/>
</dbReference>
<evidence type="ECO:0000259" key="5">
    <source>
        <dbReference type="PROSITE" id="PS50109"/>
    </source>
</evidence>
<evidence type="ECO:0000256" key="3">
    <source>
        <dbReference type="ARBA" id="ARBA00022553"/>
    </source>
</evidence>
<feature type="domain" description="PAS" evidence="7">
    <location>
        <begin position="133"/>
        <end position="202"/>
    </location>
</feature>